<feature type="transmembrane region" description="Helical" evidence="5">
    <location>
        <begin position="123"/>
        <end position="143"/>
    </location>
</feature>
<feature type="domain" description="Cation/H+ exchanger transmembrane" evidence="6">
    <location>
        <begin position="21"/>
        <end position="379"/>
    </location>
</feature>
<dbReference type="AlphaFoldDB" id="A0A0L0WBW5"/>
<feature type="transmembrane region" description="Helical" evidence="5">
    <location>
        <begin position="95"/>
        <end position="117"/>
    </location>
</feature>
<keyword evidence="3 5" id="KW-1133">Transmembrane helix</keyword>
<proteinExistence type="predicted"/>
<evidence type="ECO:0000256" key="2">
    <source>
        <dbReference type="ARBA" id="ARBA00022692"/>
    </source>
</evidence>
<protein>
    <submittedName>
        <fullName evidence="7">Transporter, CPA2 family</fullName>
    </submittedName>
</protein>
<dbReference type="PATRIC" id="fig|1503.3.peg.2225"/>
<name>A0A0L0WBW5_GOTPU</name>
<evidence type="ECO:0000313" key="7">
    <source>
        <dbReference type="EMBL" id="KNF08958.1"/>
    </source>
</evidence>
<keyword evidence="4 5" id="KW-0472">Membrane</keyword>
<comment type="subcellular location">
    <subcellularLocation>
        <location evidence="1">Membrane</location>
        <topology evidence="1">Multi-pass membrane protein</topology>
    </subcellularLocation>
</comment>
<reference evidence="8" key="1">
    <citation type="submission" date="2015-07" db="EMBL/GenBank/DDBJ databases">
        <title>Draft genome sequence of the purine-degrading Gottschalkia purinilyticum DSM 1384 (formerly Clostridium purinilyticum).</title>
        <authorList>
            <person name="Poehlein A."/>
            <person name="Schiel-Bengelsdorf B."/>
            <person name="Bengelsdorf F.R."/>
            <person name="Daniel R."/>
            <person name="Duerre P."/>
        </authorList>
    </citation>
    <scope>NUCLEOTIDE SEQUENCE [LARGE SCALE GENOMIC DNA]</scope>
    <source>
        <strain evidence="8">DSM 1384</strain>
    </source>
</reference>
<dbReference type="PANTHER" id="PTHR43021:SF2">
    <property type="entry name" value="CATION_H+ EXCHANGER DOMAIN-CONTAINING PROTEIN"/>
    <property type="match status" value="1"/>
</dbReference>
<evidence type="ECO:0000256" key="3">
    <source>
        <dbReference type="ARBA" id="ARBA00022989"/>
    </source>
</evidence>
<dbReference type="GO" id="GO:0015297">
    <property type="term" value="F:antiporter activity"/>
    <property type="evidence" value="ECO:0007669"/>
    <property type="project" value="InterPro"/>
</dbReference>
<comment type="caution">
    <text evidence="7">The sequence shown here is derived from an EMBL/GenBank/DDBJ whole genome shotgun (WGS) entry which is preliminary data.</text>
</comment>
<dbReference type="PANTHER" id="PTHR43021">
    <property type="entry name" value="NA(+)/H(+) ANTIPORTER-RELATED"/>
    <property type="match status" value="1"/>
</dbReference>
<keyword evidence="2 5" id="KW-0812">Transmembrane</keyword>
<organism evidence="7 8">
    <name type="scientific">Gottschalkia purinilytica</name>
    <name type="common">Clostridium purinilyticum</name>
    <dbReference type="NCBI Taxonomy" id="1503"/>
    <lineage>
        <taxon>Bacteria</taxon>
        <taxon>Bacillati</taxon>
        <taxon>Bacillota</taxon>
        <taxon>Tissierellia</taxon>
        <taxon>Tissierellales</taxon>
        <taxon>Gottschalkiaceae</taxon>
        <taxon>Gottschalkia</taxon>
    </lineage>
</organism>
<gene>
    <name evidence="7" type="ORF">CLPU_4c00040</name>
</gene>
<feature type="transmembrane region" description="Helical" evidence="5">
    <location>
        <begin position="6"/>
        <end position="26"/>
    </location>
</feature>
<feature type="transmembrane region" description="Helical" evidence="5">
    <location>
        <begin position="155"/>
        <end position="177"/>
    </location>
</feature>
<feature type="transmembrane region" description="Helical" evidence="5">
    <location>
        <begin position="301"/>
        <end position="324"/>
    </location>
</feature>
<dbReference type="STRING" id="1503.CLPU_4c00040"/>
<dbReference type="Proteomes" id="UP000037267">
    <property type="component" value="Unassembled WGS sequence"/>
</dbReference>
<dbReference type="Pfam" id="PF00999">
    <property type="entry name" value="Na_H_Exchanger"/>
    <property type="match status" value="1"/>
</dbReference>
<dbReference type="EMBL" id="LGSS01000004">
    <property type="protein sequence ID" value="KNF08958.1"/>
    <property type="molecule type" value="Genomic_DNA"/>
</dbReference>
<keyword evidence="8" id="KW-1185">Reference proteome</keyword>
<evidence type="ECO:0000259" key="6">
    <source>
        <dbReference type="Pfam" id="PF00999"/>
    </source>
</evidence>
<feature type="transmembrane region" description="Helical" evidence="5">
    <location>
        <begin position="197"/>
        <end position="218"/>
    </location>
</feature>
<dbReference type="RefSeq" id="WP_050354541.1">
    <property type="nucleotide sequence ID" value="NZ_LGSS01000004.1"/>
</dbReference>
<evidence type="ECO:0000313" key="8">
    <source>
        <dbReference type="Proteomes" id="UP000037267"/>
    </source>
</evidence>
<evidence type="ECO:0000256" key="4">
    <source>
        <dbReference type="ARBA" id="ARBA00023136"/>
    </source>
</evidence>
<feature type="transmembrane region" description="Helical" evidence="5">
    <location>
        <begin position="65"/>
        <end position="83"/>
    </location>
</feature>
<dbReference type="InterPro" id="IPR006153">
    <property type="entry name" value="Cation/H_exchanger_TM"/>
</dbReference>
<dbReference type="GO" id="GO:1902600">
    <property type="term" value="P:proton transmembrane transport"/>
    <property type="evidence" value="ECO:0007669"/>
    <property type="project" value="InterPro"/>
</dbReference>
<feature type="transmembrane region" description="Helical" evidence="5">
    <location>
        <begin position="362"/>
        <end position="383"/>
    </location>
</feature>
<evidence type="ECO:0000256" key="1">
    <source>
        <dbReference type="ARBA" id="ARBA00004141"/>
    </source>
</evidence>
<feature type="transmembrane region" description="Helical" evidence="5">
    <location>
        <begin position="336"/>
        <end position="356"/>
    </location>
</feature>
<dbReference type="GO" id="GO:0016020">
    <property type="term" value="C:membrane"/>
    <property type="evidence" value="ECO:0007669"/>
    <property type="project" value="UniProtKB-SubCell"/>
</dbReference>
<evidence type="ECO:0000256" key="5">
    <source>
        <dbReference type="SAM" id="Phobius"/>
    </source>
</evidence>
<dbReference type="OrthoDB" id="9793589at2"/>
<dbReference type="Gene3D" id="1.20.1530.20">
    <property type="match status" value="1"/>
</dbReference>
<dbReference type="InterPro" id="IPR038770">
    <property type="entry name" value="Na+/solute_symporter_sf"/>
</dbReference>
<feature type="transmembrane region" description="Helical" evidence="5">
    <location>
        <begin position="33"/>
        <end position="53"/>
    </location>
</feature>
<feature type="transmembrane region" description="Helical" evidence="5">
    <location>
        <begin position="225"/>
        <end position="241"/>
    </location>
</feature>
<accession>A0A0L0WBW5</accession>
<sequence length="399" mass="42280">MFNFNLASHLNPFISLGIALIIGVLFAQFMNKLKVPAVAGYIIGGLIIGVSTFKLIDQALLEKLSFISDFALGIIAFNIGSELKFSEIKKLGKSIFIIALCEALGAFILVTTVTFVVTKDLAMSLILGAVSSATAPAATVMVLKEYRAKGSLTSTLLGVVAVDDAICLMIYSISASIAKVFIKHEKVTLYKILINPLGEIIFSIIMGMILGIVLSYFLKKAKKETDMLAFSIASILLIVGLSTKFQLSPLLSAMSMGISVANISTRSDKVFRTLESFSPPIINVFFILAGARLQIGLLPKIGLIGILYLVFRIIGKIIGASLGAKISNAPEVVKKYIGFGLLSQVGVAVGLAIIVSNEFAGTSLGSIVITILLATTIITEILGPIATKNAIIKSGEANI</sequence>